<dbReference type="EMBL" id="BMUB01000005">
    <property type="protein sequence ID" value="GGU72563.1"/>
    <property type="molecule type" value="Genomic_DNA"/>
</dbReference>
<reference evidence="4" key="3">
    <citation type="submission" date="2016-08" db="EMBL/GenBank/DDBJ databases">
        <title>Sequencing, assembly and comparative genomics of S. aureofaciens ATCC 10762.</title>
        <authorList>
            <person name="Gradnigo J.S."/>
            <person name="Johnson N."/>
            <person name="Somerville G.A."/>
        </authorList>
    </citation>
    <scope>NUCLEOTIDE SEQUENCE [LARGE SCALE GENOMIC DNA]</scope>
    <source>
        <strain evidence="4">ATCC 10762 / DSM 40127 / CCM 3239 / JCM 4008 / LMG 5968 / NBRC 12843 / NCIMB 8234 / A-377</strain>
    </source>
</reference>
<reference evidence="2" key="5">
    <citation type="submission" date="2020-09" db="EMBL/GenBank/DDBJ databases">
        <authorList>
            <person name="Sun Q."/>
            <person name="Ohkuma M."/>
        </authorList>
    </citation>
    <scope>NUCLEOTIDE SEQUENCE</scope>
    <source>
        <strain evidence="2">JCM 4434</strain>
    </source>
</reference>
<comment type="caution">
    <text evidence="3">The sequence shown here is derived from an EMBL/GenBank/DDBJ whole genome shotgun (WGS) entry which is preliminary data.</text>
</comment>
<dbReference type="EMBL" id="JPRF03000054">
    <property type="protein sequence ID" value="OEV34082.1"/>
    <property type="molecule type" value="Genomic_DNA"/>
</dbReference>
<accession>A0A1E7N072</accession>
<gene>
    <name evidence="2" type="ORF">GCM10010502_25190</name>
    <name evidence="3" type="ORF">HS99_0011630</name>
</gene>
<protein>
    <submittedName>
        <fullName evidence="3">Uncharacterized protein</fullName>
    </submittedName>
</protein>
<accession>A0A8H9HKM1</accession>
<dbReference type="OrthoDB" id="9798761at2"/>
<evidence type="ECO:0000313" key="2">
    <source>
        <dbReference type="EMBL" id="GGU72563.1"/>
    </source>
</evidence>
<evidence type="ECO:0000313" key="3">
    <source>
        <dbReference type="EMBL" id="OEV34082.1"/>
    </source>
</evidence>
<dbReference type="KEGG" id="kau:B6264_02485"/>
<dbReference type="Proteomes" id="UP000037395">
    <property type="component" value="Unassembled WGS sequence"/>
</dbReference>
<evidence type="ECO:0000313" key="4">
    <source>
        <dbReference type="Proteomes" id="UP000037395"/>
    </source>
</evidence>
<dbReference type="GeneID" id="97485630"/>
<dbReference type="Proteomes" id="UP000610124">
    <property type="component" value="Unassembled WGS sequence"/>
</dbReference>
<reference evidence="3" key="4">
    <citation type="submission" date="2016-08" db="EMBL/GenBank/DDBJ databases">
        <title>Sequencing, Assembly and Comparative Genomics of S. aureofaciens ATCC 10762.</title>
        <authorList>
            <person name="Gradnigo J.S."/>
            <person name="Johnson N."/>
            <person name="Somerville G.A."/>
        </authorList>
    </citation>
    <scope>NUCLEOTIDE SEQUENCE [LARGE SCALE GENOMIC DNA]</scope>
    <source>
        <strain evidence="3">ATCC 10762</strain>
    </source>
</reference>
<sequence length="131" mass="14691">MPSGTWTSYRDVGVWEQQGGRADETSRFPMLDTGTPSQPHLLWPLALYPVTGATEVVFQCLKDRSPFDDAEIGRELLRRFDEIDGIELAEANWTSARPSRSRCSPTTRRRSARCWSSRSAPEPDCCAAEPS</sequence>
<reference evidence="3 4" key="2">
    <citation type="submission" date="2014-07" db="EMBL/GenBank/DDBJ databases">
        <authorList>
            <person name="Zhang J.E."/>
            <person name="Yang H."/>
            <person name="Guo J."/>
            <person name="Deng Z."/>
            <person name="Luo H."/>
            <person name="Luo M."/>
            <person name="Zhao B."/>
        </authorList>
    </citation>
    <scope>NUCLEOTIDE SEQUENCE [LARGE SCALE GENOMIC DNA]</scope>
    <source>
        <strain evidence="3">ATCC 10762</strain>
        <strain evidence="4">ATCC 10762 / DSM 40127 / CCM 3239 / JCM 4008 / LMG 5968 / NBRC 12843 / NCIMB 8234 / A-377</strain>
    </source>
</reference>
<feature type="region of interest" description="Disordered" evidence="1">
    <location>
        <begin position="97"/>
        <end position="131"/>
    </location>
</feature>
<organism evidence="3 4">
    <name type="scientific">Kitasatospora aureofaciens</name>
    <name type="common">Streptomyces aureofaciens</name>
    <dbReference type="NCBI Taxonomy" id="1894"/>
    <lineage>
        <taxon>Bacteria</taxon>
        <taxon>Bacillati</taxon>
        <taxon>Actinomycetota</taxon>
        <taxon>Actinomycetes</taxon>
        <taxon>Kitasatosporales</taxon>
        <taxon>Streptomycetaceae</taxon>
        <taxon>Kitasatospora</taxon>
    </lineage>
</organism>
<dbReference type="RefSeq" id="WP_030551866.1">
    <property type="nucleotide sequence ID" value="NZ_BMUB01000005.1"/>
</dbReference>
<evidence type="ECO:0000256" key="1">
    <source>
        <dbReference type="SAM" id="MobiDB-lite"/>
    </source>
</evidence>
<proteinExistence type="predicted"/>
<feature type="compositionally biased region" description="Low complexity" evidence="1">
    <location>
        <begin position="97"/>
        <end position="106"/>
    </location>
</feature>
<name>A0A1E7N072_KITAU</name>
<reference evidence="2" key="1">
    <citation type="journal article" date="2014" name="Int. J. Syst. Evol. Microbiol.">
        <title>Complete genome sequence of Corynebacterium casei LMG S-19264T (=DSM 44701T), isolated from a smear-ripened cheese.</title>
        <authorList>
            <consortium name="US DOE Joint Genome Institute (JGI-PGF)"/>
            <person name="Walter F."/>
            <person name="Albersmeier A."/>
            <person name="Kalinowski J."/>
            <person name="Ruckert C."/>
        </authorList>
    </citation>
    <scope>NUCLEOTIDE SEQUENCE</scope>
    <source>
        <strain evidence="2">JCM 4434</strain>
    </source>
</reference>
<keyword evidence="4" id="KW-1185">Reference proteome</keyword>
<dbReference type="AlphaFoldDB" id="A0A1E7N072"/>